<proteinExistence type="predicted"/>
<evidence type="ECO:0000256" key="2">
    <source>
        <dbReference type="SAM" id="SignalP"/>
    </source>
</evidence>
<reference evidence="3 4" key="1">
    <citation type="submission" date="2017-11" db="EMBL/GenBank/DDBJ databases">
        <title>Genomic Encyclopedia of Archaeal and Bacterial Type Strains, Phase II (KMG-II): From Individual Species to Whole Genera.</title>
        <authorList>
            <person name="Goeker M."/>
        </authorList>
    </citation>
    <scope>NUCLEOTIDE SEQUENCE [LARGE SCALE GENOMIC DNA]</scope>
    <source>
        <strain evidence="3 4">DSM 11115</strain>
    </source>
</reference>
<name>A0A2M9AQH5_9BACT</name>
<feature type="chain" id="PRO_5014792890" evidence="2">
    <location>
        <begin position="20"/>
        <end position="76"/>
    </location>
</feature>
<dbReference type="EMBL" id="PGFA01000005">
    <property type="protein sequence ID" value="PJJ47957.1"/>
    <property type="molecule type" value="Genomic_DNA"/>
</dbReference>
<protein>
    <submittedName>
        <fullName evidence="3">Uncharacterized protein</fullName>
    </submittedName>
</protein>
<evidence type="ECO:0000256" key="1">
    <source>
        <dbReference type="SAM" id="MobiDB-lite"/>
    </source>
</evidence>
<sequence length="76" mass="7786">MKKLSLLLAAVAFGAPAFAQNGTKTETKTTANVATTKKATGHHSGPAKSGVTTTTVKKATPTTKTTTTHTETAKEN</sequence>
<dbReference type="AlphaFoldDB" id="A0A2M9AQH5"/>
<feature type="compositionally biased region" description="Low complexity" evidence="1">
    <location>
        <begin position="51"/>
        <end position="70"/>
    </location>
</feature>
<comment type="caution">
    <text evidence="3">The sequence shown here is derived from an EMBL/GenBank/DDBJ whole genome shotgun (WGS) entry which is preliminary data.</text>
</comment>
<dbReference type="RefSeq" id="WP_100338878.1">
    <property type="nucleotide sequence ID" value="NZ_PGFA01000005.1"/>
</dbReference>
<dbReference type="Proteomes" id="UP000228535">
    <property type="component" value="Unassembled WGS sequence"/>
</dbReference>
<feature type="signal peptide" evidence="2">
    <location>
        <begin position="1"/>
        <end position="19"/>
    </location>
</feature>
<gene>
    <name evidence="3" type="ORF">CLV45_4648</name>
</gene>
<organism evidence="3 4">
    <name type="scientific">Hymenobacter chitinivorans DSM 11115</name>
    <dbReference type="NCBI Taxonomy" id="1121954"/>
    <lineage>
        <taxon>Bacteria</taxon>
        <taxon>Pseudomonadati</taxon>
        <taxon>Bacteroidota</taxon>
        <taxon>Cytophagia</taxon>
        <taxon>Cytophagales</taxon>
        <taxon>Hymenobacteraceae</taxon>
        <taxon>Hymenobacter</taxon>
    </lineage>
</organism>
<keyword evidence="2" id="KW-0732">Signal</keyword>
<keyword evidence="4" id="KW-1185">Reference proteome</keyword>
<feature type="region of interest" description="Disordered" evidence="1">
    <location>
        <begin position="36"/>
        <end position="76"/>
    </location>
</feature>
<evidence type="ECO:0000313" key="4">
    <source>
        <dbReference type="Proteomes" id="UP000228535"/>
    </source>
</evidence>
<accession>A0A2M9AQH5</accession>
<evidence type="ECO:0000313" key="3">
    <source>
        <dbReference type="EMBL" id="PJJ47957.1"/>
    </source>
</evidence>